<evidence type="ECO:0000256" key="2">
    <source>
        <dbReference type="ARBA" id="ARBA00022490"/>
    </source>
</evidence>
<keyword evidence="5 6" id="KW-0804">Transcription</keyword>
<protein>
    <recommendedName>
        <fullName evidence="6">Probable transcription termination protein NusA</fullName>
    </recommendedName>
</protein>
<comment type="function">
    <text evidence="6">Participates in transcription termination.</text>
</comment>
<dbReference type="PANTHER" id="PTHR22648">
    <property type="entry name" value="TRANSCRIPTION TERMINATION FACTOR NUSA"/>
    <property type="match status" value="1"/>
</dbReference>
<gene>
    <name evidence="6" type="primary">nusA</name>
    <name evidence="8" type="ORF">ENU09_02700</name>
</gene>
<feature type="domain" description="K Homology" evidence="7">
    <location>
        <begin position="41"/>
        <end position="122"/>
    </location>
</feature>
<dbReference type="HAMAP" id="MF_00945_A">
    <property type="entry name" value="NusA_A"/>
    <property type="match status" value="1"/>
</dbReference>
<dbReference type="InterPro" id="IPR010212">
    <property type="entry name" value="NusA_arc"/>
</dbReference>
<organism evidence="8">
    <name type="scientific">Staphylothermus marinus</name>
    <dbReference type="NCBI Taxonomy" id="2280"/>
    <lineage>
        <taxon>Archaea</taxon>
        <taxon>Thermoproteota</taxon>
        <taxon>Thermoprotei</taxon>
        <taxon>Desulfurococcales</taxon>
        <taxon>Desulfurococcaceae</taxon>
        <taxon>Staphylothermus</taxon>
    </lineage>
</organism>
<dbReference type="InterPro" id="IPR009019">
    <property type="entry name" value="KH_sf_prok-type"/>
</dbReference>
<dbReference type="InterPro" id="IPR004087">
    <property type="entry name" value="KH_dom"/>
</dbReference>
<evidence type="ECO:0000259" key="7">
    <source>
        <dbReference type="SMART" id="SM00322"/>
    </source>
</evidence>
<dbReference type="GO" id="GO:0005829">
    <property type="term" value="C:cytosol"/>
    <property type="evidence" value="ECO:0007669"/>
    <property type="project" value="TreeGrafter"/>
</dbReference>
<dbReference type="SUPFAM" id="SSF54814">
    <property type="entry name" value="Prokaryotic type KH domain (KH-domain type II)"/>
    <property type="match status" value="2"/>
</dbReference>
<dbReference type="Pfam" id="PF26594">
    <property type="entry name" value="KH_NusA_2nd"/>
    <property type="match status" value="1"/>
</dbReference>
<evidence type="ECO:0000256" key="5">
    <source>
        <dbReference type="ARBA" id="ARBA00023163"/>
    </source>
</evidence>
<accession>A0A7J3KFL9</accession>
<dbReference type="SMART" id="SM00322">
    <property type="entry name" value="KH"/>
    <property type="match status" value="1"/>
</dbReference>
<dbReference type="AlphaFoldDB" id="A0A7J3KFL9"/>
<dbReference type="PANTHER" id="PTHR22648:SF0">
    <property type="entry name" value="TRANSCRIPTION TERMINATION_ANTITERMINATION PROTEIN NUSA"/>
    <property type="match status" value="1"/>
</dbReference>
<dbReference type="InterPro" id="IPR030842">
    <property type="entry name" value="TF_NusA_bacterial"/>
</dbReference>
<dbReference type="InterPro" id="IPR058582">
    <property type="entry name" value="KH_NusA_2nd"/>
</dbReference>
<name>A0A7J3KFL9_STAMA</name>
<evidence type="ECO:0000256" key="3">
    <source>
        <dbReference type="ARBA" id="ARBA00022884"/>
    </source>
</evidence>
<evidence type="ECO:0000256" key="1">
    <source>
        <dbReference type="ARBA" id="ARBA00022472"/>
    </source>
</evidence>
<proteinExistence type="inferred from homology"/>
<dbReference type="EMBL" id="DTBE01000071">
    <property type="protein sequence ID" value="HGQ59607.1"/>
    <property type="molecule type" value="Genomic_DNA"/>
</dbReference>
<keyword evidence="1 6" id="KW-0806">Transcription termination</keyword>
<evidence type="ECO:0000256" key="4">
    <source>
        <dbReference type="ARBA" id="ARBA00023015"/>
    </source>
</evidence>
<dbReference type="InterPro" id="IPR015946">
    <property type="entry name" value="KH_dom-like_a/b"/>
</dbReference>
<dbReference type="Pfam" id="PF07650">
    <property type="entry name" value="KH_2"/>
    <property type="match status" value="1"/>
</dbReference>
<dbReference type="NCBIfam" id="TIGR01952">
    <property type="entry name" value="nusA_arch"/>
    <property type="match status" value="1"/>
</dbReference>
<dbReference type="GO" id="GO:0003723">
    <property type="term" value="F:RNA binding"/>
    <property type="evidence" value="ECO:0007669"/>
    <property type="project" value="UniProtKB-KW"/>
</dbReference>
<keyword evidence="4 6" id="KW-0805">Transcription regulation</keyword>
<dbReference type="InterPro" id="IPR004044">
    <property type="entry name" value="KH_dom_type_2"/>
</dbReference>
<evidence type="ECO:0000313" key="8">
    <source>
        <dbReference type="EMBL" id="HGQ59607.1"/>
    </source>
</evidence>
<keyword evidence="2 6" id="KW-0963">Cytoplasm</keyword>
<dbReference type="GO" id="GO:0031564">
    <property type="term" value="P:transcription antitermination"/>
    <property type="evidence" value="ECO:0007669"/>
    <property type="project" value="InterPro"/>
</dbReference>
<keyword evidence="3" id="KW-0694">RNA-binding</keyword>
<comment type="similarity">
    <text evidence="6">Belongs to the NusA family.</text>
</comment>
<reference evidence="8" key="1">
    <citation type="journal article" date="2020" name="mSystems">
        <title>Genome- and Community-Level Interaction Insights into Carbon Utilization and Element Cycling Functions of Hydrothermarchaeota in Hydrothermal Sediment.</title>
        <authorList>
            <person name="Zhou Z."/>
            <person name="Liu Y."/>
            <person name="Xu W."/>
            <person name="Pan J."/>
            <person name="Luo Z.H."/>
            <person name="Li M."/>
        </authorList>
    </citation>
    <scope>NUCLEOTIDE SEQUENCE [LARGE SCALE GENOMIC DNA]</scope>
    <source>
        <strain evidence="8">SpSt-638</strain>
    </source>
</reference>
<evidence type="ECO:0000256" key="6">
    <source>
        <dbReference type="HAMAP-Rule" id="MF_00945"/>
    </source>
</evidence>
<dbReference type="GO" id="GO:0006353">
    <property type="term" value="P:DNA-templated transcription termination"/>
    <property type="evidence" value="ECO:0007669"/>
    <property type="project" value="UniProtKB-UniRule"/>
</dbReference>
<dbReference type="Gene3D" id="3.30.300.20">
    <property type="match status" value="2"/>
</dbReference>
<comment type="caution">
    <text evidence="8">The sequence shown here is derived from an EMBL/GenBank/DDBJ whole genome shotgun (WGS) entry which is preliminary data.</text>
</comment>
<sequence length="152" mass="17173">MNSVKNEKKQTIKLTADEFRYIALLHEITNTYTYDCIIDEENNRVIYLVDPKDIGRAIGPRGSVVQQLRNLLNRDVEIVGFSENLEEQVKLSLAPARVKEVKVVSRAGNKKIVYAVVDPSDKAIAIGRNGRTVSRATLILKRHFGIDRLIIV</sequence>
<comment type="subcellular location">
    <subcellularLocation>
        <location evidence="6">Cytoplasm</location>
    </subcellularLocation>
</comment>